<proteinExistence type="predicted"/>
<reference evidence="1 2" key="1">
    <citation type="submission" date="2016-05" db="EMBL/GenBank/DDBJ databases">
        <title>Comparative analysis of secretome profiles of manganese(II)-oxidizing ascomycete fungi.</title>
        <authorList>
            <consortium name="DOE Joint Genome Institute"/>
            <person name="Zeiner C.A."/>
            <person name="Purvine S.O."/>
            <person name="Zink E.M."/>
            <person name="Wu S."/>
            <person name="Pasa-Tolic L."/>
            <person name="Chaput D.L."/>
            <person name="Haridas S."/>
            <person name="Grigoriev I.V."/>
            <person name="Santelli C.M."/>
            <person name="Hansel C.M."/>
        </authorList>
    </citation>
    <scope>NUCLEOTIDE SEQUENCE [LARGE SCALE GENOMIC DNA]</scope>
    <source>
        <strain evidence="1 2">AP3s5-JAC2a</strain>
    </source>
</reference>
<name>A0A177CC88_9PLEO</name>
<sequence length="132" mass="15236">MRHRHRCWLSSDWPAGRNFLPGCRIALSVRIRRFYGSDFLIYFGWLFAHCESVRTTPAAHFIRWPFLSFTILSGHCSRLYVCGSVHLSPHRCIYSCHASFLQYNTIIPSSNALRSLFVVMPNVPSYTCICSS</sequence>
<dbReference type="Proteomes" id="UP000077069">
    <property type="component" value="Unassembled WGS sequence"/>
</dbReference>
<dbReference type="EMBL" id="KV441553">
    <property type="protein sequence ID" value="OAG05265.1"/>
    <property type="molecule type" value="Genomic_DNA"/>
</dbReference>
<dbReference type="RefSeq" id="XP_018035630.1">
    <property type="nucleotide sequence ID" value="XM_018187579.1"/>
</dbReference>
<dbReference type="GeneID" id="28771065"/>
<keyword evidence="2" id="KW-1185">Reference proteome</keyword>
<dbReference type="AlphaFoldDB" id="A0A177CC88"/>
<organism evidence="1 2">
    <name type="scientific">Paraphaeosphaeria sporulosa</name>
    <dbReference type="NCBI Taxonomy" id="1460663"/>
    <lineage>
        <taxon>Eukaryota</taxon>
        <taxon>Fungi</taxon>
        <taxon>Dikarya</taxon>
        <taxon>Ascomycota</taxon>
        <taxon>Pezizomycotina</taxon>
        <taxon>Dothideomycetes</taxon>
        <taxon>Pleosporomycetidae</taxon>
        <taxon>Pleosporales</taxon>
        <taxon>Massarineae</taxon>
        <taxon>Didymosphaeriaceae</taxon>
        <taxon>Paraphaeosphaeria</taxon>
    </lineage>
</organism>
<evidence type="ECO:0000313" key="2">
    <source>
        <dbReference type="Proteomes" id="UP000077069"/>
    </source>
</evidence>
<accession>A0A177CC88</accession>
<gene>
    <name evidence="1" type="ORF">CC84DRAFT_833502</name>
</gene>
<dbReference type="InParanoid" id="A0A177CC88"/>
<evidence type="ECO:0000313" key="1">
    <source>
        <dbReference type="EMBL" id="OAG05265.1"/>
    </source>
</evidence>
<protein>
    <submittedName>
        <fullName evidence="1">Uncharacterized protein</fullName>
    </submittedName>
</protein>